<evidence type="ECO:0000313" key="1">
    <source>
        <dbReference type="EMBL" id="PWZ00237.1"/>
    </source>
</evidence>
<gene>
    <name evidence="1" type="ORF">BCV70DRAFT_107245</name>
</gene>
<reference evidence="1 2" key="1">
    <citation type="journal article" date="2018" name="Mol. Biol. Evol.">
        <title>Broad Genomic Sampling Reveals a Smut Pathogenic Ancestry of the Fungal Clade Ustilaginomycotina.</title>
        <authorList>
            <person name="Kijpornyongpan T."/>
            <person name="Mondo S.J."/>
            <person name="Barry K."/>
            <person name="Sandor L."/>
            <person name="Lee J."/>
            <person name="Lipzen A."/>
            <person name="Pangilinan J."/>
            <person name="LaButti K."/>
            <person name="Hainaut M."/>
            <person name="Henrissat B."/>
            <person name="Grigoriev I.V."/>
            <person name="Spatafora J.W."/>
            <person name="Aime M.C."/>
        </authorList>
    </citation>
    <scope>NUCLEOTIDE SEQUENCE [LARGE SCALE GENOMIC DNA]</scope>
    <source>
        <strain evidence="1 2">MCA 3645</strain>
    </source>
</reference>
<sequence>MVKAWLSLNSGSGPTEQGTNQAQQLIGNAPSRYTGSESLPFFGQIVCATIRAEVERRLYSRASVACAHDAAFQLMFLLQSKTFGLFTTYAAAFHPALLTLMTICQTP</sequence>
<dbReference type="AlphaFoldDB" id="A0A317XPQ6"/>
<dbReference type="EMBL" id="KZ819193">
    <property type="protein sequence ID" value="PWZ00237.1"/>
    <property type="molecule type" value="Genomic_DNA"/>
</dbReference>
<proteinExistence type="predicted"/>
<dbReference type="InParanoid" id="A0A317XPQ6"/>
<protein>
    <submittedName>
        <fullName evidence="1">Uncharacterized protein</fullName>
    </submittedName>
</protein>
<dbReference type="Proteomes" id="UP000246740">
    <property type="component" value="Unassembled WGS sequence"/>
</dbReference>
<name>A0A317XPQ6_9BASI</name>
<keyword evidence="2" id="KW-1185">Reference proteome</keyword>
<accession>A0A317XPQ6</accession>
<organism evidence="1 2">
    <name type="scientific">Testicularia cyperi</name>
    <dbReference type="NCBI Taxonomy" id="1882483"/>
    <lineage>
        <taxon>Eukaryota</taxon>
        <taxon>Fungi</taxon>
        <taxon>Dikarya</taxon>
        <taxon>Basidiomycota</taxon>
        <taxon>Ustilaginomycotina</taxon>
        <taxon>Ustilaginomycetes</taxon>
        <taxon>Ustilaginales</taxon>
        <taxon>Anthracoideaceae</taxon>
        <taxon>Testicularia</taxon>
    </lineage>
</organism>
<evidence type="ECO:0000313" key="2">
    <source>
        <dbReference type="Proteomes" id="UP000246740"/>
    </source>
</evidence>